<protein>
    <submittedName>
        <fullName evidence="1">Uncharacterized protein</fullName>
    </submittedName>
</protein>
<accession>A0A1H6AI97</accession>
<dbReference type="RefSeq" id="WP_200827246.1">
    <property type="nucleotide sequence ID" value="NZ_FNVO01000005.1"/>
</dbReference>
<dbReference type="Pfam" id="PF19749">
    <property type="entry name" value="DUF6236"/>
    <property type="match status" value="1"/>
</dbReference>
<dbReference type="EMBL" id="FNVO01000005">
    <property type="protein sequence ID" value="SEG48112.1"/>
    <property type="molecule type" value="Genomic_DNA"/>
</dbReference>
<evidence type="ECO:0000313" key="1">
    <source>
        <dbReference type="EMBL" id="SEG48112.1"/>
    </source>
</evidence>
<organism evidence="1 2">
    <name type="scientific">Thermomonospora echinospora</name>
    <dbReference type="NCBI Taxonomy" id="1992"/>
    <lineage>
        <taxon>Bacteria</taxon>
        <taxon>Bacillati</taxon>
        <taxon>Actinomycetota</taxon>
        <taxon>Actinomycetes</taxon>
        <taxon>Streptosporangiales</taxon>
        <taxon>Thermomonosporaceae</taxon>
        <taxon>Thermomonospora</taxon>
    </lineage>
</organism>
<proteinExistence type="predicted"/>
<sequence>MAVPNEPPTNQDHTLAHNKGGLGFGRHALYYPYFHVRDERWLKLAALYWPKLVRIVPDGYRTRDSDTVLALGDEFIVRLPPGRSVDAVAPLFVRLSADHADRVRPVLGVLNEQTELARWFQRRRTRNLHPLARRAEHPLTGVHVTQVAPAVLEALQEAGLAVAPDTGLWHSALHQQNRGWPESALDGRPHADYAEWVVMRAELAAVYTTVLAQDFAAANSLQPTTDQEDAYTVATDWTTDGIAAALLHQPRPPSPSQGELAQRLGFLALDVVVPAHLDTIPVQKILEVRRRYGAEFFAFGRAVDEAATALAQDLPHITDQVVLENYLRDIVATQFDQPREELRRALRRAMGDAALASINVKVDLPAGAAIAGGAWLTGHPLLAGTLGAAIGLMTIGRGARQQRDAARQSSLAVSYLLHTESSLQAHGLLARTLARLTHMTGDTH</sequence>
<evidence type="ECO:0000313" key="2">
    <source>
        <dbReference type="Proteomes" id="UP000236723"/>
    </source>
</evidence>
<reference evidence="2" key="1">
    <citation type="submission" date="2016-10" db="EMBL/GenBank/DDBJ databases">
        <authorList>
            <person name="Varghese N."/>
            <person name="Submissions S."/>
        </authorList>
    </citation>
    <scope>NUCLEOTIDE SEQUENCE [LARGE SCALE GENOMIC DNA]</scope>
    <source>
        <strain evidence="2">DSM 43163</strain>
    </source>
</reference>
<dbReference type="InterPro" id="IPR046203">
    <property type="entry name" value="DUF6236"/>
</dbReference>
<dbReference type="AlphaFoldDB" id="A0A1H6AI97"/>
<dbReference type="Proteomes" id="UP000236723">
    <property type="component" value="Unassembled WGS sequence"/>
</dbReference>
<name>A0A1H6AI97_9ACTN</name>
<gene>
    <name evidence="1" type="ORF">SAMN04489712_105457</name>
</gene>
<keyword evidence="2" id="KW-1185">Reference proteome</keyword>